<evidence type="ECO:0000313" key="2">
    <source>
        <dbReference type="Proteomes" id="UP000005085"/>
    </source>
</evidence>
<gene>
    <name evidence="1" type="ORF">HRAG_01284</name>
</gene>
<sequence length="162" mass="19212">MSKKQEGFRKTLLTKIHIHNRYKEIKENGCWEEWLELRYGCNSARFLSISELKEVLDVFNDRVQDRDYVLRDIWGRAMLLPLAQKPQTLSKKQALCIEHLLNILRYNDKQKKAFFKRQINKEIDSIAALSKEEATKIIIGLKKIIQWDSKRLQYANNADFNA</sequence>
<organism evidence="1 2">
    <name type="scientific">Helicobacter bilis ATCC 43879</name>
    <dbReference type="NCBI Taxonomy" id="613026"/>
    <lineage>
        <taxon>Bacteria</taxon>
        <taxon>Pseudomonadati</taxon>
        <taxon>Campylobacterota</taxon>
        <taxon>Epsilonproteobacteria</taxon>
        <taxon>Campylobacterales</taxon>
        <taxon>Helicobacteraceae</taxon>
        <taxon>Helicobacter</taxon>
    </lineage>
</organism>
<dbReference type="HOGENOM" id="CLU_140863_0_0_7"/>
<proteinExistence type="predicted"/>
<reference evidence="1 2" key="1">
    <citation type="journal article" date="2014" name="Genome Announc.">
        <title>Draft genome sequences of six enterohepatic helicobacter species isolated from humans and one from rhesus macaques.</title>
        <authorList>
            <person name="Shen Z."/>
            <person name="Sheh A."/>
            <person name="Young S.K."/>
            <person name="Abouelliel A."/>
            <person name="Ward D.V."/>
            <person name="Earl A.M."/>
            <person name="Fox J.G."/>
        </authorList>
    </citation>
    <scope>NUCLEOTIDE SEQUENCE [LARGE SCALE GENOMIC DNA]</scope>
    <source>
        <strain evidence="1 2">ATCC 43879</strain>
    </source>
</reference>
<protein>
    <recommendedName>
        <fullName evidence="3">DUF1018 domain-containing protein</fullName>
    </recommendedName>
</protein>
<comment type="caution">
    <text evidence="1">The sequence shown here is derived from an EMBL/GenBank/DDBJ whole genome shotgun (WGS) entry which is preliminary data.</text>
</comment>
<dbReference type="AlphaFoldDB" id="C3XGT8"/>
<evidence type="ECO:0008006" key="3">
    <source>
        <dbReference type="Google" id="ProtNLM"/>
    </source>
</evidence>
<evidence type="ECO:0000313" key="1">
    <source>
        <dbReference type="EMBL" id="EEO24227.1"/>
    </source>
</evidence>
<dbReference type="Proteomes" id="UP000005085">
    <property type="component" value="Unassembled WGS sequence"/>
</dbReference>
<keyword evidence="2" id="KW-1185">Reference proteome</keyword>
<dbReference type="OrthoDB" id="5324432at2"/>
<name>C3XGT8_9HELI</name>
<dbReference type="RefSeq" id="WP_005218770.1">
    <property type="nucleotide sequence ID" value="NZ_KI392040.1"/>
</dbReference>
<dbReference type="eggNOG" id="ENOG5032HTZ">
    <property type="taxonomic scope" value="Bacteria"/>
</dbReference>
<accession>C3XGT8</accession>
<dbReference type="EMBL" id="ACDN02000055">
    <property type="protein sequence ID" value="EEO24227.1"/>
    <property type="molecule type" value="Genomic_DNA"/>
</dbReference>